<accession>A0ABM7NS67</accession>
<keyword evidence="1" id="KW-0804">Transcription</keyword>
<dbReference type="EMBL" id="AP024483">
    <property type="protein sequence ID" value="BCS82999.1"/>
    <property type="molecule type" value="Genomic_DNA"/>
</dbReference>
<keyword evidence="2" id="KW-1185">Reference proteome</keyword>
<dbReference type="GeneID" id="80558204"/>
<dbReference type="GO" id="GO:0000428">
    <property type="term" value="C:DNA-directed RNA polymerase complex"/>
    <property type="evidence" value="ECO:0007669"/>
    <property type="project" value="UniProtKB-KW"/>
</dbReference>
<evidence type="ECO:0000313" key="1">
    <source>
        <dbReference type="EMBL" id="BCS82999.1"/>
    </source>
</evidence>
<sequence length="67" mass="7945">MSKKLPTKKDNCDPEIYFKLLDLFFEKDKQNSVKHHIDSFNQLIEEVIPLILQDENDLISEQLINNN</sequence>
<dbReference type="Proteomes" id="UP001321479">
    <property type="component" value="Segment"/>
</dbReference>
<reference evidence="1 2" key="1">
    <citation type="submission" date="2021-02" db="EMBL/GenBank/DDBJ databases">
        <title>Cotonvirus japonicus, which uses Golgi apparatus of host cells for its virion factory, phylogenetically links tailed tupanvirus and icosahedral mimivirus.</title>
        <authorList>
            <person name="Takahashi H."/>
            <person name="Fukaya S."/>
            <person name="Song C."/>
            <person name="Murata K."/>
            <person name="Takemura M."/>
        </authorList>
    </citation>
    <scope>NUCLEOTIDE SEQUENCE [LARGE SCALE GENOMIC DNA]</scope>
</reference>
<dbReference type="RefSeq" id="YP_010841607.1">
    <property type="nucleotide sequence ID" value="NC_079139.1"/>
</dbReference>
<protein>
    <submittedName>
        <fullName evidence="1">Intein-containing DNA-directed RNA polymerase subunit 2</fullName>
    </submittedName>
</protein>
<evidence type="ECO:0000313" key="2">
    <source>
        <dbReference type="Proteomes" id="UP001321479"/>
    </source>
</evidence>
<organism evidence="1 2">
    <name type="scientific">Cotonvirus japonicus</name>
    <dbReference type="NCBI Taxonomy" id="2811091"/>
    <lineage>
        <taxon>Viruses</taxon>
        <taxon>Varidnaviria</taxon>
        <taxon>Bamfordvirae</taxon>
        <taxon>Nucleocytoviricota</taxon>
        <taxon>Megaviricetes</taxon>
        <taxon>Imitervirales</taxon>
        <taxon>Mimiviridae</taxon>
        <taxon>Megamimivirinae</taxon>
        <taxon>Cotonvirus</taxon>
        <taxon>Cotonvirus japonicum</taxon>
    </lineage>
</organism>
<proteinExistence type="predicted"/>
<keyword evidence="1" id="KW-0240">DNA-directed RNA polymerase</keyword>
<name>A0ABM7NS67_9VIRU</name>